<keyword evidence="6" id="KW-0067">ATP-binding</keyword>
<dbReference type="PROSITE" id="PS50893">
    <property type="entry name" value="ABC_TRANSPORTER_2"/>
    <property type="match status" value="1"/>
</dbReference>
<dbReference type="HOGENOM" id="CLU_000604_84_3_5"/>
<dbReference type="KEGG" id="apb:SAR116_1954"/>
<name>D5BN04_PUNMI</name>
<evidence type="ECO:0000256" key="1">
    <source>
        <dbReference type="ARBA" id="ARBA00004651"/>
    </source>
</evidence>
<dbReference type="EC" id="3.6.1.3" evidence="12"/>
<keyword evidence="2" id="KW-0813">Transport</keyword>
<dbReference type="Gene3D" id="3.40.50.300">
    <property type="entry name" value="P-loop containing nucleotide triphosphate hydrolases"/>
    <property type="match status" value="1"/>
</dbReference>
<dbReference type="SUPFAM" id="SSF52540">
    <property type="entry name" value="P-loop containing nucleoside triphosphate hydrolases"/>
    <property type="match status" value="1"/>
</dbReference>
<dbReference type="InterPro" id="IPR011527">
    <property type="entry name" value="ABC1_TM_dom"/>
</dbReference>
<dbReference type="STRING" id="488538.SAR116_1954"/>
<dbReference type="InterPro" id="IPR027417">
    <property type="entry name" value="P-loop_NTPase"/>
</dbReference>
<evidence type="ECO:0000256" key="2">
    <source>
        <dbReference type="ARBA" id="ARBA00022448"/>
    </source>
</evidence>
<feature type="domain" description="ABC transporter" evidence="10">
    <location>
        <begin position="344"/>
        <end position="562"/>
    </location>
</feature>
<keyword evidence="4 9" id="KW-0812">Transmembrane</keyword>
<evidence type="ECO:0000256" key="3">
    <source>
        <dbReference type="ARBA" id="ARBA00022475"/>
    </source>
</evidence>
<dbReference type="Pfam" id="PF00664">
    <property type="entry name" value="ABC_membrane"/>
    <property type="match status" value="1"/>
</dbReference>
<dbReference type="GO" id="GO:0005524">
    <property type="term" value="F:ATP binding"/>
    <property type="evidence" value="ECO:0007669"/>
    <property type="project" value="UniProtKB-KW"/>
</dbReference>
<keyword evidence="5" id="KW-0547">Nucleotide-binding</keyword>
<dbReference type="PANTHER" id="PTHR24221:SF654">
    <property type="entry name" value="ATP-BINDING CASSETTE SUB-FAMILY B MEMBER 6"/>
    <property type="match status" value="1"/>
</dbReference>
<feature type="transmembrane region" description="Helical" evidence="9">
    <location>
        <begin position="147"/>
        <end position="164"/>
    </location>
</feature>
<evidence type="ECO:0000256" key="4">
    <source>
        <dbReference type="ARBA" id="ARBA00022692"/>
    </source>
</evidence>
<gene>
    <name evidence="12" type="ordered locus">SAR116_1954</name>
</gene>
<evidence type="ECO:0000313" key="13">
    <source>
        <dbReference type="Proteomes" id="UP000007460"/>
    </source>
</evidence>
<dbReference type="PROSITE" id="PS50929">
    <property type="entry name" value="ABC_TM1F"/>
    <property type="match status" value="1"/>
</dbReference>
<feature type="transmembrane region" description="Helical" evidence="9">
    <location>
        <begin position="254"/>
        <end position="273"/>
    </location>
</feature>
<dbReference type="InterPro" id="IPR039421">
    <property type="entry name" value="Type_1_exporter"/>
</dbReference>
<keyword evidence="3" id="KW-1003">Cell membrane</keyword>
<dbReference type="EMBL" id="CP001751">
    <property type="protein sequence ID" value="ADE40197.1"/>
    <property type="molecule type" value="Genomic_DNA"/>
</dbReference>
<dbReference type="GO" id="GO:0005886">
    <property type="term" value="C:plasma membrane"/>
    <property type="evidence" value="ECO:0007669"/>
    <property type="project" value="UniProtKB-SubCell"/>
</dbReference>
<evidence type="ECO:0000256" key="7">
    <source>
        <dbReference type="ARBA" id="ARBA00022989"/>
    </source>
</evidence>
<dbReference type="OrthoDB" id="5288711at2"/>
<dbReference type="PANTHER" id="PTHR24221">
    <property type="entry name" value="ATP-BINDING CASSETTE SUB-FAMILY B"/>
    <property type="match status" value="1"/>
</dbReference>
<dbReference type="FunFam" id="3.40.50.300:FF:000299">
    <property type="entry name" value="ABC transporter ATP-binding protein/permease"/>
    <property type="match status" value="1"/>
</dbReference>
<evidence type="ECO:0000256" key="6">
    <source>
        <dbReference type="ARBA" id="ARBA00022840"/>
    </source>
</evidence>
<evidence type="ECO:0000256" key="8">
    <source>
        <dbReference type="ARBA" id="ARBA00023136"/>
    </source>
</evidence>
<dbReference type="GO" id="GO:0140359">
    <property type="term" value="F:ABC-type transporter activity"/>
    <property type="evidence" value="ECO:0007669"/>
    <property type="project" value="InterPro"/>
</dbReference>
<feature type="transmembrane region" description="Helical" evidence="9">
    <location>
        <begin position="64"/>
        <end position="88"/>
    </location>
</feature>
<accession>D5BN04</accession>
<feature type="transmembrane region" description="Helical" evidence="9">
    <location>
        <begin position="12"/>
        <end position="38"/>
    </location>
</feature>
<dbReference type="Pfam" id="PF00005">
    <property type="entry name" value="ABC_tran"/>
    <property type="match status" value="1"/>
</dbReference>
<evidence type="ECO:0000256" key="5">
    <source>
        <dbReference type="ARBA" id="ARBA00022741"/>
    </source>
</evidence>
<dbReference type="SMART" id="SM00382">
    <property type="entry name" value="AAA"/>
    <property type="match status" value="1"/>
</dbReference>
<organism evidence="12 13">
    <name type="scientific">Puniceispirillum marinum (strain IMCC1322)</name>
    <dbReference type="NCBI Taxonomy" id="488538"/>
    <lineage>
        <taxon>Bacteria</taxon>
        <taxon>Pseudomonadati</taxon>
        <taxon>Pseudomonadota</taxon>
        <taxon>Alphaproteobacteria</taxon>
        <taxon>Candidatus Puniceispirillales</taxon>
        <taxon>Candidatus Puniceispirillaceae</taxon>
        <taxon>Candidatus Puniceispirillum</taxon>
    </lineage>
</organism>
<keyword evidence="7 9" id="KW-1133">Transmembrane helix</keyword>
<evidence type="ECO:0000259" key="10">
    <source>
        <dbReference type="PROSITE" id="PS50893"/>
    </source>
</evidence>
<dbReference type="InterPro" id="IPR003439">
    <property type="entry name" value="ABC_transporter-like_ATP-bd"/>
</dbReference>
<dbReference type="InterPro" id="IPR003593">
    <property type="entry name" value="AAA+_ATPase"/>
</dbReference>
<evidence type="ECO:0000256" key="9">
    <source>
        <dbReference type="SAM" id="Phobius"/>
    </source>
</evidence>
<dbReference type="GO" id="GO:0034040">
    <property type="term" value="F:ATPase-coupled lipid transmembrane transporter activity"/>
    <property type="evidence" value="ECO:0007669"/>
    <property type="project" value="TreeGrafter"/>
</dbReference>
<proteinExistence type="predicted"/>
<feature type="domain" description="ABC transmembrane type-1" evidence="11">
    <location>
        <begin position="10"/>
        <end position="310"/>
    </location>
</feature>
<dbReference type="GO" id="GO:0016887">
    <property type="term" value="F:ATP hydrolysis activity"/>
    <property type="evidence" value="ECO:0007669"/>
    <property type="project" value="InterPro"/>
</dbReference>
<keyword evidence="13" id="KW-1185">Reference proteome</keyword>
<dbReference type="PROSITE" id="PS00211">
    <property type="entry name" value="ABC_TRANSPORTER_1"/>
    <property type="match status" value="1"/>
</dbReference>
<feature type="transmembrane region" description="Helical" evidence="9">
    <location>
        <begin position="170"/>
        <end position="187"/>
    </location>
</feature>
<reference evidence="12 13" key="1">
    <citation type="journal article" date="2010" name="J. Bacteriol.">
        <title>Complete genome sequence of "Candidatus Puniceispirillum marinum" IMCC1322, a representative of the SAR116 clade in the Alphaproteobacteria.</title>
        <authorList>
            <person name="Oh H.M."/>
            <person name="Kwon K.K."/>
            <person name="Kang I."/>
            <person name="Kang S.G."/>
            <person name="Lee J.H."/>
            <person name="Kim S.J."/>
            <person name="Cho J.C."/>
        </authorList>
    </citation>
    <scope>NUCLEOTIDE SEQUENCE [LARGE SCALE GENOMIC DNA]</scope>
    <source>
        <strain evidence="12 13">IMCC1322</strain>
    </source>
</reference>
<comment type="subcellular location">
    <subcellularLocation>
        <location evidence="1">Cell membrane</location>
        <topology evidence="1">Multi-pass membrane protein</topology>
    </subcellularLocation>
</comment>
<dbReference type="AlphaFoldDB" id="D5BN04"/>
<dbReference type="eggNOG" id="COG1132">
    <property type="taxonomic scope" value="Bacteria"/>
</dbReference>
<protein>
    <submittedName>
        <fullName evidence="12">ATPase</fullName>
        <ecNumber evidence="12">3.6.1.3</ecNumber>
    </submittedName>
</protein>
<dbReference type="InterPro" id="IPR036640">
    <property type="entry name" value="ABC1_TM_sf"/>
</dbReference>
<evidence type="ECO:0000313" key="12">
    <source>
        <dbReference type="EMBL" id="ADE40197.1"/>
    </source>
</evidence>
<keyword evidence="8 9" id="KW-0472">Membrane</keyword>
<dbReference type="Gene3D" id="1.20.1560.10">
    <property type="entry name" value="ABC transporter type 1, transmembrane domain"/>
    <property type="match status" value="1"/>
</dbReference>
<evidence type="ECO:0000259" key="11">
    <source>
        <dbReference type="PROSITE" id="PS50929"/>
    </source>
</evidence>
<dbReference type="Proteomes" id="UP000007460">
    <property type="component" value="Chromosome"/>
</dbReference>
<sequence>MPQKYRLQSILIVILTIIGAGLETLGLGLILPVLSVIMNPETFISTNELYYFGSMLDELSQIELMVGGMLILGTAYLIKGIYLAFMIWRQSEYIYDIKSVLSDELLKSYMHVGYEFHIQNNTGNLIRNITIETQQFVGNVLIPSVRLFSELSVVIAIIALLIYIEPLGAIYLMIIVGISMAAFQYITRMRLMRWGQARQQFEGKRIQKAQEALGGIKDAKLLGKEQEFLDQYSHYNWQSSFIERKQLTLSQLPYIWLEIVAVAGLAFLVIFSVMRGADASQILPILGVFGAGAFRIIPSANRILMALQALRYSVAVIDLMDEELHRPKPADHVKSNPISFEHAIRLDQLCYQYPTAGLPSIMDINLQINKGESVGIIGTSGAGKSTLVDVILGLLTPTSGQILIDEVNAHDGLRSWQDHIGYVPQHIFLSDETLRRNIAFGVAEDEINNTEIDRAIRQAQLNEFVDSMPDGVNTIVGERGVRLSGGQRQRIGIARALYHNPSVLVLDEASSALDTKTETALMEKIYDMQGERTLIIIAHRLSTIEKCDRIFRLEKGVLVDQG</sequence>
<dbReference type="InterPro" id="IPR017871">
    <property type="entry name" value="ABC_transporter-like_CS"/>
</dbReference>
<dbReference type="SUPFAM" id="SSF90123">
    <property type="entry name" value="ABC transporter transmembrane region"/>
    <property type="match status" value="1"/>
</dbReference>
<keyword evidence="12" id="KW-0378">Hydrolase</keyword>